<dbReference type="GO" id="GO:0046872">
    <property type="term" value="F:metal ion binding"/>
    <property type="evidence" value="ECO:0007669"/>
    <property type="project" value="UniProtKB-KW"/>
</dbReference>
<dbReference type="SMART" id="SM00491">
    <property type="entry name" value="HELICc2"/>
    <property type="match status" value="1"/>
</dbReference>
<comment type="similarity">
    <text evidence="3">Belongs to the DEAD box helicase family. DEAH subfamily. DDX11/CHL1 sub-subfamily.</text>
</comment>
<evidence type="ECO:0000256" key="8">
    <source>
        <dbReference type="ARBA" id="ARBA00022801"/>
    </source>
</evidence>
<accession>A0AAF1BKC6</accession>
<keyword evidence="8" id="KW-0378">Hydrolase</keyword>
<keyword evidence="13" id="KW-0413">Isomerase</keyword>
<evidence type="ECO:0000256" key="14">
    <source>
        <dbReference type="ARBA" id="ARBA00023242"/>
    </source>
</evidence>
<dbReference type="GO" id="GO:0003677">
    <property type="term" value="F:DNA binding"/>
    <property type="evidence" value="ECO:0007669"/>
    <property type="project" value="InterPro"/>
</dbReference>
<dbReference type="InterPro" id="IPR006554">
    <property type="entry name" value="Helicase-like_DEXD_c2"/>
</dbReference>
<dbReference type="PROSITE" id="PS51193">
    <property type="entry name" value="HELICASE_ATP_BIND_2"/>
    <property type="match status" value="1"/>
</dbReference>
<dbReference type="GO" id="GO:0005524">
    <property type="term" value="F:ATP binding"/>
    <property type="evidence" value="ECO:0007669"/>
    <property type="project" value="UniProtKB-KW"/>
</dbReference>
<dbReference type="InterPro" id="IPR014013">
    <property type="entry name" value="Helic_SF1/SF2_ATP-bd_DinG/Rad3"/>
</dbReference>
<dbReference type="RefSeq" id="XP_062626942.1">
    <property type="nucleotide sequence ID" value="XM_062770958.1"/>
</dbReference>
<evidence type="ECO:0000256" key="7">
    <source>
        <dbReference type="ARBA" id="ARBA00022741"/>
    </source>
</evidence>
<keyword evidence="9 24" id="KW-0347">Helicase</keyword>
<evidence type="ECO:0000313" key="24">
    <source>
        <dbReference type="EMBL" id="WOO80910.1"/>
    </source>
</evidence>
<comment type="catalytic activity">
    <reaction evidence="21">
        <text>ATP + H2O = ADP + phosphate + H(+)</text>
        <dbReference type="Rhea" id="RHEA:13065"/>
        <dbReference type="ChEBI" id="CHEBI:15377"/>
        <dbReference type="ChEBI" id="CHEBI:15378"/>
        <dbReference type="ChEBI" id="CHEBI:30616"/>
        <dbReference type="ChEBI" id="CHEBI:43474"/>
        <dbReference type="ChEBI" id="CHEBI:456216"/>
        <dbReference type="EC" id="5.6.2.3"/>
    </reaction>
</comment>
<evidence type="ECO:0000256" key="16">
    <source>
        <dbReference type="ARBA" id="ARBA00029709"/>
    </source>
</evidence>
<evidence type="ECO:0000313" key="25">
    <source>
        <dbReference type="Proteomes" id="UP000827549"/>
    </source>
</evidence>
<dbReference type="FunFam" id="3.40.50.300:FF:001372">
    <property type="entry name" value="ATP-dependent DNA helicase chl1"/>
    <property type="match status" value="1"/>
</dbReference>
<feature type="domain" description="Helicase ATP-binding" evidence="23">
    <location>
        <begin position="28"/>
        <end position="434"/>
    </location>
</feature>
<evidence type="ECO:0000256" key="18">
    <source>
        <dbReference type="ARBA" id="ARBA00044998"/>
    </source>
</evidence>
<evidence type="ECO:0000256" key="3">
    <source>
        <dbReference type="ARBA" id="ARBA00008435"/>
    </source>
</evidence>
<evidence type="ECO:0000256" key="21">
    <source>
        <dbReference type="ARBA" id="ARBA00048954"/>
    </source>
</evidence>
<evidence type="ECO:0000256" key="12">
    <source>
        <dbReference type="ARBA" id="ARBA00023014"/>
    </source>
</evidence>
<evidence type="ECO:0000256" key="10">
    <source>
        <dbReference type="ARBA" id="ARBA00022840"/>
    </source>
</evidence>
<evidence type="ECO:0000256" key="11">
    <source>
        <dbReference type="ARBA" id="ARBA00023004"/>
    </source>
</evidence>
<dbReference type="Pfam" id="PF13307">
    <property type="entry name" value="Helicase_C_2"/>
    <property type="match status" value="1"/>
</dbReference>
<dbReference type="EC" id="5.6.2.3" evidence="17"/>
<gene>
    <name evidence="24" type="primary">CHL1</name>
    <name evidence="24" type="ORF">LOC62_03G004439</name>
</gene>
<evidence type="ECO:0000256" key="13">
    <source>
        <dbReference type="ARBA" id="ARBA00023235"/>
    </source>
</evidence>
<reference evidence="24" key="1">
    <citation type="submission" date="2023-10" db="EMBL/GenBank/DDBJ databases">
        <authorList>
            <person name="Noh H."/>
        </authorList>
    </citation>
    <scope>NUCLEOTIDE SEQUENCE</scope>
    <source>
        <strain evidence="24">DUCC4014</strain>
    </source>
</reference>
<dbReference type="InterPro" id="IPR010614">
    <property type="entry name" value="RAD3-like_helicase_DEAD"/>
</dbReference>
<keyword evidence="7" id="KW-0547">Nucleotide-binding</keyword>
<dbReference type="NCBIfam" id="TIGR00604">
    <property type="entry name" value="rad3"/>
    <property type="match status" value="1"/>
</dbReference>
<evidence type="ECO:0000256" key="2">
    <source>
        <dbReference type="ARBA" id="ARBA00004123"/>
    </source>
</evidence>
<protein>
    <recommendedName>
        <fullName evidence="5">ATP-dependent DNA helicase CHL1</fullName>
        <ecNumber evidence="17">5.6.2.3</ecNumber>
    </recommendedName>
    <alternativeName>
        <fullName evidence="4">ATP-dependent DNA helicase chl1</fullName>
    </alternativeName>
    <alternativeName>
        <fullName evidence="16">Chromosome loss protein 1</fullName>
    </alternativeName>
    <alternativeName>
        <fullName evidence="18 19">DNA 5'-3' helicase CHL1</fullName>
    </alternativeName>
</protein>
<evidence type="ECO:0000256" key="4">
    <source>
        <dbReference type="ARBA" id="ARBA00016387"/>
    </source>
</evidence>
<keyword evidence="12" id="KW-0411">Iron-sulfur</keyword>
<comment type="cofactor">
    <cofactor evidence="1">
        <name>[4Fe-4S] cluster</name>
        <dbReference type="ChEBI" id="CHEBI:49883"/>
    </cofactor>
</comment>
<comment type="subcellular location">
    <subcellularLocation>
        <location evidence="2">Nucleus</location>
    </subcellularLocation>
</comment>
<feature type="compositionally biased region" description="Polar residues" evidence="22">
    <location>
        <begin position="1"/>
        <end position="12"/>
    </location>
</feature>
<keyword evidence="14" id="KW-0539">Nucleus</keyword>
<keyword evidence="25" id="KW-1185">Reference proteome</keyword>
<dbReference type="GO" id="GO:0006139">
    <property type="term" value="P:nucleobase-containing compound metabolic process"/>
    <property type="evidence" value="ECO:0007669"/>
    <property type="project" value="InterPro"/>
</dbReference>
<evidence type="ECO:0000256" key="19">
    <source>
        <dbReference type="ARBA" id="ARBA00045008"/>
    </source>
</evidence>
<evidence type="ECO:0000256" key="6">
    <source>
        <dbReference type="ARBA" id="ARBA00022723"/>
    </source>
</evidence>
<name>A0AAF1BKC6_9TREE</name>
<dbReference type="InterPro" id="IPR027417">
    <property type="entry name" value="P-loop_NTPase"/>
</dbReference>
<feature type="region of interest" description="Disordered" evidence="22">
    <location>
        <begin position="159"/>
        <end position="185"/>
    </location>
</feature>
<dbReference type="AlphaFoldDB" id="A0AAF1BKC6"/>
<dbReference type="GO" id="GO:0005634">
    <property type="term" value="C:nucleus"/>
    <property type="evidence" value="ECO:0007669"/>
    <property type="project" value="UniProtKB-SubCell"/>
</dbReference>
<evidence type="ECO:0000259" key="23">
    <source>
        <dbReference type="PROSITE" id="PS51193"/>
    </source>
</evidence>
<dbReference type="InterPro" id="IPR006555">
    <property type="entry name" value="ATP-dep_Helicase_C"/>
</dbReference>
<evidence type="ECO:0000256" key="1">
    <source>
        <dbReference type="ARBA" id="ARBA00001966"/>
    </source>
</evidence>
<dbReference type="EMBL" id="CP086716">
    <property type="protein sequence ID" value="WOO80910.1"/>
    <property type="molecule type" value="Genomic_DNA"/>
</dbReference>
<dbReference type="GO" id="GO:0051536">
    <property type="term" value="F:iron-sulfur cluster binding"/>
    <property type="evidence" value="ECO:0007669"/>
    <property type="project" value="UniProtKB-KW"/>
</dbReference>
<organism evidence="24 25">
    <name type="scientific">Vanrija pseudolonga</name>
    <dbReference type="NCBI Taxonomy" id="143232"/>
    <lineage>
        <taxon>Eukaryota</taxon>
        <taxon>Fungi</taxon>
        <taxon>Dikarya</taxon>
        <taxon>Basidiomycota</taxon>
        <taxon>Agaricomycotina</taxon>
        <taxon>Tremellomycetes</taxon>
        <taxon>Trichosporonales</taxon>
        <taxon>Trichosporonaceae</taxon>
        <taxon>Vanrija</taxon>
    </lineage>
</organism>
<sequence length="867" mass="94217">METNAEASSSRTPAAAEAGPALPHLATPESFPFPYPQPYSIQLDLMRTVFAALEDGKIAIVESPTGTGKSLTLLTATLSWLSAHGKRLDDAAEADLRARFTAEDPDDPPWVIESAVKRHMGELHAAAEARAARLAAVREKEGRLRRANAAGAFGRKRARVATEGDVEDKGEDRFLPDDGDAAPADSNLSAEVMALMATLDGGRKKEEQEEEENVPKVYFASRTHSQLRQLTAELLKTTFPAGKEDEEGEGTAGADDNISLVPLASRKQMCINDKVRARARDETRLNEACLDLQKSGSGARCEFLPKADDPRLLDARDGVLATVRDIEDLVLEGRAAGVCPYYATRRAVRQSQLVTLPYNLLLQASAREALGIDLTSQVVVIDEAHNLIDTLLGIYSTTLPASHLSNAAAQLTQYLARFRSRLKPRHALWISQTLAVLRGLGKVCDNYAIDAGTDKAKAKGELLDVNALMARVGGAGDAVNLIELVRYLKESKLSRKVSGYAESLEEAAAAKSERRPRTTSARHASIAAFHNVEAFLLSLTDARDDGRVILSLDNGAVLVKYVLLNPAERFADVVKSARAIVLAGGTMEPVSDFYSQLFPSVPRERFATLSCAHVIPKSNLLTQVVSRGPRKLDFEFKFSNRGDDALLAELGAALLSAVGLVPDGVVVFLPSYAFLDKLKTAWGSSLLDKLDQKKKLFYEPQSAAEVDSTLRDYARAIDAPELNAAGRPRTGALMFAVVGGKLSEGINFSDRLGRCVVMVGLPFANVGSVELQERMRYVERLPGASKDAANELYTNLCMRAVNQSIGRAIRHANDYAVILLVDRRYATQRIRSRLPKWIGEDVVVADDWSAAAKGIAGFFREKRARGV</sequence>
<dbReference type="InterPro" id="IPR013020">
    <property type="entry name" value="Rad3/Chl1-like"/>
</dbReference>
<dbReference type="Gene3D" id="3.40.50.300">
    <property type="entry name" value="P-loop containing nucleotide triphosphate hydrolases"/>
    <property type="match status" value="3"/>
</dbReference>
<keyword evidence="11" id="KW-0408">Iron</keyword>
<proteinExistence type="inferred from homology"/>
<dbReference type="CDD" id="cd18788">
    <property type="entry name" value="SF2_C_XPD"/>
    <property type="match status" value="1"/>
</dbReference>
<dbReference type="GO" id="GO:0034085">
    <property type="term" value="P:establishment of sister chromatid cohesion"/>
    <property type="evidence" value="ECO:0007669"/>
    <property type="project" value="TreeGrafter"/>
</dbReference>
<dbReference type="SMART" id="SM00488">
    <property type="entry name" value="DEXDc2"/>
    <property type="match status" value="1"/>
</dbReference>
<dbReference type="PANTHER" id="PTHR11472:SF41">
    <property type="entry name" value="ATP-DEPENDENT DNA HELICASE DDX11-RELATED"/>
    <property type="match status" value="1"/>
</dbReference>
<evidence type="ECO:0000256" key="9">
    <source>
        <dbReference type="ARBA" id="ARBA00022806"/>
    </source>
</evidence>
<dbReference type="Pfam" id="PF06733">
    <property type="entry name" value="DEAD_2"/>
    <property type="match status" value="1"/>
</dbReference>
<keyword evidence="6" id="KW-0479">Metal-binding</keyword>
<keyword evidence="15" id="KW-0131">Cell cycle</keyword>
<dbReference type="GO" id="GO:0016818">
    <property type="term" value="F:hydrolase activity, acting on acid anhydrides, in phosphorus-containing anhydrides"/>
    <property type="evidence" value="ECO:0007669"/>
    <property type="project" value="InterPro"/>
</dbReference>
<comment type="function">
    <text evidence="20">ATP-dependent DNA helicase important for chromosome transmission and normal cell cycle progression in G(2)/M. May have a role in changing DNA topology to allow the loading of proteins involved in maintaining sister chromatid cohesion in the vicinity of the centromeres. Has a specific role in chromosome segregation during meiosis II.</text>
</comment>
<evidence type="ECO:0000256" key="22">
    <source>
        <dbReference type="SAM" id="MobiDB-lite"/>
    </source>
</evidence>
<dbReference type="GO" id="GO:0043139">
    <property type="term" value="F:5'-3' DNA helicase activity"/>
    <property type="evidence" value="ECO:0007669"/>
    <property type="project" value="UniProtKB-EC"/>
</dbReference>
<evidence type="ECO:0000256" key="15">
    <source>
        <dbReference type="ARBA" id="ARBA00023306"/>
    </source>
</evidence>
<dbReference type="GeneID" id="87807677"/>
<evidence type="ECO:0000256" key="20">
    <source>
        <dbReference type="ARBA" id="ARBA00045702"/>
    </source>
</evidence>
<dbReference type="PANTHER" id="PTHR11472">
    <property type="entry name" value="DNA REPAIR DEAD HELICASE RAD3/XP-D SUBFAMILY MEMBER"/>
    <property type="match status" value="1"/>
</dbReference>
<dbReference type="SUPFAM" id="SSF52540">
    <property type="entry name" value="P-loop containing nucleoside triphosphate hydrolases"/>
    <property type="match status" value="1"/>
</dbReference>
<keyword evidence="10" id="KW-0067">ATP-binding</keyword>
<feature type="region of interest" description="Disordered" evidence="22">
    <location>
        <begin position="1"/>
        <end position="25"/>
    </location>
</feature>
<evidence type="ECO:0000256" key="17">
    <source>
        <dbReference type="ARBA" id="ARBA00044969"/>
    </source>
</evidence>
<evidence type="ECO:0000256" key="5">
    <source>
        <dbReference type="ARBA" id="ARBA00017386"/>
    </source>
</evidence>
<dbReference type="Proteomes" id="UP000827549">
    <property type="component" value="Chromosome 3"/>
</dbReference>
<dbReference type="InterPro" id="IPR045028">
    <property type="entry name" value="DinG/Rad3-like"/>
</dbReference>